<proteinExistence type="predicted"/>
<evidence type="ECO:0000313" key="1">
    <source>
        <dbReference type="EMBL" id="MFH6984943.1"/>
    </source>
</evidence>
<dbReference type="Gene3D" id="3.30.70.100">
    <property type="match status" value="1"/>
</dbReference>
<evidence type="ECO:0008006" key="3">
    <source>
        <dbReference type="Google" id="ProtNLM"/>
    </source>
</evidence>
<evidence type="ECO:0000313" key="2">
    <source>
        <dbReference type="Proteomes" id="UP001610063"/>
    </source>
</evidence>
<dbReference type="EMBL" id="JBIPKE010000019">
    <property type="protein sequence ID" value="MFH6984943.1"/>
    <property type="molecule type" value="Genomic_DNA"/>
</dbReference>
<sequence length="99" mass="11527">MTNQNVKEVVVYTLNEKVDPANAFAFVREILAGYHGVVSMETEQMLNDPLTYMDIIVWENAKQAQEAQQNFEKHPRASEFGHYFKETKFFAHFQPLQSN</sequence>
<dbReference type="RefSeq" id="WP_395418380.1">
    <property type="nucleotide sequence ID" value="NZ_JBIPKE010000019.1"/>
</dbReference>
<keyword evidence="2" id="KW-1185">Reference proteome</keyword>
<name>A0ABW7NBM0_9BACT</name>
<organism evidence="1 2">
    <name type="scientific">Marinoscillum luteum</name>
    <dbReference type="NCBI Taxonomy" id="861051"/>
    <lineage>
        <taxon>Bacteria</taxon>
        <taxon>Pseudomonadati</taxon>
        <taxon>Bacteroidota</taxon>
        <taxon>Cytophagia</taxon>
        <taxon>Cytophagales</taxon>
        <taxon>Reichenbachiellaceae</taxon>
        <taxon>Marinoscillum</taxon>
    </lineage>
</organism>
<reference evidence="1 2" key="1">
    <citation type="journal article" date="2013" name="Int. J. Syst. Evol. Microbiol.">
        <title>Marinoscillum luteum sp. nov., isolated from marine sediment.</title>
        <authorList>
            <person name="Cha I.T."/>
            <person name="Park S.J."/>
            <person name="Kim S.J."/>
            <person name="Kim J.G."/>
            <person name="Jung M.Y."/>
            <person name="Shin K.S."/>
            <person name="Kwon K.K."/>
            <person name="Yang S.H."/>
            <person name="Seo Y.S."/>
            <person name="Rhee S.K."/>
        </authorList>
    </citation>
    <scope>NUCLEOTIDE SEQUENCE [LARGE SCALE GENOMIC DNA]</scope>
    <source>
        <strain evidence="1 2">KCTC 23939</strain>
    </source>
</reference>
<gene>
    <name evidence="1" type="ORF">ACHKAR_15920</name>
</gene>
<dbReference type="Proteomes" id="UP001610063">
    <property type="component" value="Unassembled WGS sequence"/>
</dbReference>
<comment type="caution">
    <text evidence="1">The sequence shown here is derived from an EMBL/GenBank/DDBJ whole genome shotgun (WGS) entry which is preliminary data.</text>
</comment>
<protein>
    <recommendedName>
        <fullName evidence="3">ABM domain-containing protein</fullName>
    </recommendedName>
</protein>
<accession>A0ABW7NBM0</accession>